<evidence type="ECO:0000313" key="3">
    <source>
        <dbReference type="Proteomes" id="UP001195937"/>
    </source>
</evidence>
<comment type="caution">
    <text evidence="2">The sequence shown here is derived from an EMBL/GenBank/DDBJ whole genome shotgun (WGS) entry which is preliminary data.</text>
</comment>
<sequence length="600" mass="65427">MKQIVDQGIYIQWYDSATYPGGGVGYQDMFNGSNSPYGQDTDKGKISDSIFLNYWFSGNMLKDSAAHAESFGIDPKYAVFAGIESGQKKFDSIGSNAGYMNVNLDDTGKPYVSLAALGTDFVSRELGDDKKVYPKYQNQVFDRERRLWTGSSTGEKGTTDIADNYIDDGTSNDGWKGFASQIAECSVVGGSMFSTSFNTGHGLEWRDGGERTSDQQWGNINLQDILPTWQWWIDADSDPLQADFDYGKDYEAVPRFKYTKVGGYEGGDSLVLSGKLSNDNTIRLYKTDLDVAAGSKVDLTYNKLNSDDSKLQLGLILADDPETVVPVDVTDGSAGNGWKTASVDLSQYAGKKIATLGLIVKWNLADYSTIKNYLLYLDNTFLGGRYDDTLYVKHLPAKTGTLKLYAVGADGSRSLATEAPLNEAAAVSDVKVEPGKDGNVKVSWTNPQVSGEKTVTVKSDTGSWRYAAKPYSQTVKVAADKSKVTIANAPVDSSRYVVNVDNAGGTTATATGAFADAAIEPYPACSVIWNGDNVTLARPETQDWRYLYMTEKWIGENGKQQQENQLGASYTYSQNTPPITGIIRGRTTPASYTRSIPRQS</sequence>
<gene>
    <name evidence="2" type="ORF">KSW34_08255</name>
</gene>
<protein>
    <recommendedName>
        <fullName evidence="1">Cytosolic endo-beta-N-acetylglucosaminidase TIM barrel domain-containing protein</fullName>
    </recommendedName>
</protein>
<name>A0AAW4NGF0_BIFLN</name>
<dbReference type="InterPro" id="IPR005201">
    <property type="entry name" value="TIM_ENGase"/>
</dbReference>
<dbReference type="GO" id="GO:0005829">
    <property type="term" value="C:cytosol"/>
    <property type="evidence" value="ECO:0007669"/>
    <property type="project" value="UniProtKB-SubCell"/>
</dbReference>
<organism evidence="2 3">
    <name type="scientific">Bifidobacterium longum</name>
    <dbReference type="NCBI Taxonomy" id="216816"/>
    <lineage>
        <taxon>Bacteria</taxon>
        <taxon>Bacillati</taxon>
        <taxon>Actinomycetota</taxon>
        <taxon>Actinomycetes</taxon>
        <taxon>Bifidobacteriales</taxon>
        <taxon>Bifidobacteriaceae</taxon>
        <taxon>Bifidobacterium</taxon>
    </lineage>
</organism>
<dbReference type="Gene3D" id="3.20.20.80">
    <property type="entry name" value="Glycosidases"/>
    <property type="match status" value="1"/>
</dbReference>
<dbReference type="GO" id="GO:0033925">
    <property type="term" value="F:mannosyl-glycoprotein endo-beta-N-acetylglucosaminidase activity"/>
    <property type="evidence" value="ECO:0007669"/>
    <property type="project" value="InterPro"/>
</dbReference>
<dbReference type="InterPro" id="IPR032979">
    <property type="entry name" value="ENGase"/>
</dbReference>
<evidence type="ECO:0000313" key="2">
    <source>
        <dbReference type="EMBL" id="MBV3438977.1"/>
    </source>
</evidence>
<dbReference type="RefSeq" id="WP_157821735.1">
    <property type="nucleotide sequence ID" value="NZ_CAXVLB010000004.1"/>
</dbReference>
<dbReference type="Pfam" id="PF03644">
    <property type="entry name" value="Glyco_hydro_85"/>
    <property type="match status" value="1"/>
</dbReference>
<dbReference type="Proteomes" id="UP001195937">
    <property type="component" value="Unassembled WGS sequence"/>
</dbReference>
<dbReference type="EMBL" id="JAHOFX010000013">
    <property type="protein sequence ID" value="MBV3438977.1"/>
    <property type="molecule type" value="Genomic_DNA"/>
</dbReference>
<proteinExistence type="predicted"/>
<evidence type="ECO:0000259" key="1">
    <source>
        <dbReference type="Pfam" id="PF03644"/>
    </source>
</evidence>
<dbReference type="PANTHER" id="PTHR13246">
    <property type="entry name" value="ENDO BETA N-ACETYLGLUCOSAMINIDASE"/>
    <property type="match status" value="1"/>
</dbReference>
<feature type="domain" description="Cytosolic endo-beta-N-acetylglucosaminidase TIM barrel" evidence="1">
    <location>
        <begin position="7"/>
        <end position="205"/>
    </location>
</feature>
<dbReference type="Gene3D" id="2.60.120.260">
    <property type="entry name" value="Galactose-binding domain-like"/>
    <property type="match status" value="1"/>
</dbReference>
<accession>A0AAW4NGF0</accession>
<dbReference type="AlphaFoldDB" id="A0AAW4NGF0"/>
<reference evidence="2" key="1">
    <citation type="submission" date="2021-06" db="EMBL/GenBank/DDBJ databases">
        <title>Collection of gut derived symbiotic bacterial strains cultured from healthy donors.</title>
        <authorList>
            <person name="Lin H."/>
            <person name="Littmann E."/>
            <person name="Pamer E.G."/>
        </authorList>
    </citation>
    <scope>NUCLEOTIDE SEQUENCE</scope>
    <source>
        <strain evidence="2">MSK.19.9</strain>
    </source>
</reference>
<dbReference type="PANTHER" id="PTHR13246:SF1">
    <property type="entry name" value="CYTOSOLIC ENDO-BETA-N-ACETYLGLUCOSAMINIDASE"/>
    <property type="match status" value="1"/>
</dbReference>